<feature type="repeat" description="PPR" evidence="2">
    <location>
        <begin position="82"/>
        <end position="116"/>
    </location>
</feature>
<dbReference type="Proteomes" id="UP000797356">
    <property type="component" value="Chromosome 15"/>
</dbReference>
<feature type="repeat" description="PPR" evidence="2">
    <location>
        <begin position="316"/>
        <end position="350"/>
    </location>
</feature>
<name>A0A8K0NEJ4_COCNU</name>
<dbReference type="GO" id="GO:0099402">
    <property type="term" value="P:plant organ development"/>
    <property type="evidence" value="ECO:0007669"/>
    <property type="project" value="UniProtKB-ARBA"/>
</dbReference>
<keyword evidence="1" id="KW-0677">Repeat</keyword>
<dbReference type="PROSITE" id="PS51375">
    <property type="entry name" value="PPR"/>
    <property type="match status" value="4"/>
</dbReference>
<dbReference type="PANTHER" id="PTHR47926:SF359">
    <property type="entry name" value="PENTACOTRIPEPTIDE-REPEAT REGION OF PRORP DOMAIN-CONTAINING PROTEIN"/>
    <property type="match status" value="1"/>
</dbReference>
<evidence type="ECO:0000256" key="2">
    <source>
        <dbReference type="PROSITE-ProRule" id="PRU00708"/>
    </source>
</evidence>
<dbReference type="FunFam" id="1.25.40.10:FF:000348">
    <property type="entry name" value="Pentatricopeptide repeat-containing protein chloroplastic"/>
    <property type="match status" value="1"/>
</dbReference>
<dbReference type="Gene3D" id="1.25.40.10">
    <property type="entry name" value="Tetratricopeptide repeat domain"/>
    <property type="match status" value="3"/>
</dbReference>
<feature type="repeat" description="PPR" evidence="2">
    <location>
        <begin position="214"/>
        <end position="248"/>
    </location>
</feature>
<dbReference type="GO" id="GO:0003723">
    <property type="term" value="F:RNA binding"/>
    <property type="evidence" value="ECO:0007669"/>
    <property type="project" value="InterPro"/>
</dbReference>
<sequence length="473" mass="51847">MVSCLACALDPLPQRRLVFAPCDALRLLNLSKTPKQLKQLHARILRAGISRDPAVLAALLRLYSSHRIDLASQLFSAYPDPPTIAWNLMIRAHAAAGFPRDALLLYNRMIASGVRPDKFTFPFAVKACSSLSEVRKGKEVHAFAIKAGFFLDLFVQNALIHFYLTCGDLVSGRKVFDGMRAKSVVSWTALISGLVACGDMEAARAVFDAAPVRNVVTWTAMIDGCARNGRPDEAFELFQRMLDGGARPNEFTAVALLIACTELGSSSLGRWVHELARKNGGLERSVYVGTALVDMYSKCGSLEDAARVFGQMPKRSLATWNSMITSLGVHGHGKEAVALFREMERANVKPDGITFVGVLSACAREGMVEEGFRLFAHMAECHGIAPLFEHYSCLAQLLGCADSLIGGVEMIKNMISKFDARARWMMLKACRMNGNVRLEEVLGNCIRDLELSGGGASLAQIEYQSIKWEVEHK</sequence>
<dbReference type="InterPro" id="IPR011990">
    <property type="entry name" value="TPR-like_helical_dom_sf"/>
</dbReference>
<dbReference type="FunFam" id="1.25.40.10:FF:000158">
    <property type="entry name" value="pentatricopeptide repeat-containing protein At2g33680"/>
    <property type="match status" value="1"/>
</dbReference>
<dbReference type="OrthoDB" id="185373at2759"/>
<gene>
    <name evidence="3" type="ORF">COCNU_15G006340</name>
</gene>
<dbReference type="GO" id="GO:0009451">
    <property type="term" value="P:RNA modification"/>
    <property type="evidence" value="ECO:0007669"/>
    <property type="project" value="InterPro"/>
</dbReference>
<accession>A0A8K0NEJ4</accession>
<dbReference type="EMBL" id="CM017886">
    <property type="protein sequence ID" value="KAG1370268.1"/>
    <property type="molecule type" value="Genomic_DNA"/>
</dbReference>
<dbReference type="AlphaFoldDB" id="A0A8K0NEJ4"/>
<evidence type="ECO:0000313" key="4">
    <source>
        <dbReference type="Proteomes" id="UP000797356"/>
    </source>
</evidence>
<dbReference type="InterPro" id="IPR046960">
    <property type="entry name" value="PPR_At4g14850-like_plant"/>
</dbReference>
<protein>
    <submittedName>
        <fullName evidence="3">Pentatricopeptide repeat-containing protein, chloroplastic</fullName>
    </submittedName>
</protein>
<evidence type="ECO:0000313" key="3">
    <source>
        <dbReference type="EMBL" id="KAG1370268.1"/>
    </source>
</evidence>
<reference evidence="3" key="2">
    <citation type="submission" date="2019-07" db="EMBL/GenBank/DDBJ databases">
        <authorList>
            <person name="Yang Y."/>
            <person name="Bocs S."/>
            <person name="Baudouin L."/>
        </authorList>
    </citation>
    <scope>NUCLEOTIDE SEQUENCE</scope>
    <source>
        <tissue evidence="3">Spear leaf of Hainan Tall coconut</tissue>
    </source>
</reference>
<feature type="repeat" description="PPR" evidence="2">
    <location>
        <begin position="351"/>
        <end position="386"/>
    </location>
</feature>
<keyword evidence="4" id="KW-1185">Reference proteome</keyword>
<dbReference type="Pfam" id="PF01535">
    <property type="entry name" value="PPR"/>
    <property type="match status" value="2"/>
</dbReference>
<organism evidence="3 4">
    <name type="scientific">Cocos nucifera</name>
    <name type="common">Coconut palm</name>
    <dbReference type="NCBI Taxonomy" id="13894"/>
    <lineage>
        <taxon>Eukaryota</taxon>
        <taxon>Viridiplantae</taxon>
        <taxon>Streptophyta</taxon>
        <taxon>Embryophyta</taxon>
        <taxon>Tracheophyta</taxon>
        <taxon>Spermatophyta</taxon>
        <taxon>Magnoliopsida</taxon>
        <taxon>Liliopsida</taxon>
        <taxon>Arecaceae</taxon>
        <taxon>Arecoideae</taxon>
        <taxon>Cocoseae</taxon>
        <taxon>Attaleinae</taxon>
        <taxon>Cocos</taxon>
    </lineage>
</organism>
<evidence type="ECO:0000256" key="1">
    <source>
        <dbReference type="ARBA" id="ARBA00022737"/>
    </source>
</evidence>
<dbReference type="Pfam" id="PF13041">
    <property type="entry name" value="PPR_2"/>
    <property type="match status" value="3"/>
</dbReference>
<dbReference type="InterPro" id="IPR002885">
    <property type="entry name" value="PPR_rpt"/>
</dbReference>
<proteinExistence type="predicted"/>
<dbReference type="PANTHER" id="PTHR47926">
    <property type="entry name" value="PENTATRICOPEPTIDE REPEAT-CONTAINING PROTEIN"/>
    <property type="match status" value="1"/>
</dbReference>
<dbReference type="NCBIfam" id="TIGR00756">
    <property type="entry name" value="PPR"/>
    <property type="match status" value="5"/>
</dbReference>
<comment type="caution">
    <text evidence="3">The sequence shown here is derived from an EMBL/GenBank/DDBJ whole genome shotgun (WGS) entry which is preliminary data.</text>
</comment>
<reference evidence="3" key="1">
    <citation type="journal article" date="2017" name="Gigascience">
        <title>The genome draft of coconut (Cocos nucifera).</title>
        <authorList>
            <person name="Xiao Y."/>
            <person name="Xu P."/>
            <person name="Fan H."/>
            <person name="Baudouin L."/>
            <person name="Xia W."/>
            <person name="Bocs S."/>
            <person name="Xu J."/>
            <person name="Li Q."/>
            <person name="Guo A."/>
            <person name="Zhou L."/>
            <person name="Li J."/>
            <person name="Wu Y."/>
            <person name="Ma Z."/>
            <person name="Armero A."/>
            <person name="Issali A.E."/>
            <person name="Liu N."/>
            <person name="Peng M."/>
            <person name="Yang Y."/>
        </authorList>
    </citation>
    <scope>NUCLEOTIDE SEQUENCE</scope>
    <source>
        <tissue evidence="3">Spear leaf of Hainan Tall coconut</tissue>
    </source>
</reference>